<dbReference type="InterPro" id="IPR053078">
    <property type="entry name" value="TTF1-like"/>
</dbReference>
<dbReference type="GO" id="GO:0003682">
    <property type="term" value="F:chromatin binding"/>
    <property type="evidence" value="ECO:0007669"/>
    <property type="project" value="TreeGrafter"/>
</dbReference>
<feature type="region of interest" description="Disordered" evidence="1">
    <location>
        <begin position="73"/>
        <end position="107"/>
    </location>
</feature>
<accession>A0A8K0G4K9</accession>
<reference evidence="2" key="1">
    <citation type="submission" date="2019-08" db="EMBL/GenBank/DDBJ databases">
        <title>The genome of the North American firefly Photinus pyralis.</title>
        <authorList>
            <consortium name="Photinus pyralis genome working group"/>
            <person name="Fallon T.R."/>
            <person name="Sander Lower S.E."/>
            <person name="Weng J.-K."/>
        </authorList>
    </citation>
    <scope>NUCLEOTIDE SEQUENCE</scope>
    <source>
        <strain evidence="2">TRF0915ILg1</strain>
        <tissue evidence="2">Whole body</tissue>
    </source>
</reference>
<protein>
    <submittedName>
        <fullName evidence="2">Uncharacterized protein</fullName>
    </submittedName>
</protein>
<sequence length="960" mass="111864">MKNYGAATVEPLDFLEKSIRNFSQPSSFKQNLSKHSSSESLLDLLDSTIERQESNLELIISQNTMNETHSNLKKEIGDKLDNETQKSKKNKHREEVLKTGKNDNSEYGRVEKMGKRKYSHLIELNDKHKKQKSTSDSKECKKKHKYLSLSETDNDTKKNRKYSKNFEIAEVCGPKNRKDYFIVQSEDDLDNISDSKPKKDANTEGGIESTTKRKKSKNEHKDSNLSETDITTVTQSKTGNIENVNKKSRKKHKDLSLSKIDATPMKNYEGDSSLCESKVDYLESINKHKKSKKRDKHSSLSENDIEHKGDINQTKKHKRRKDEDVSAVQINDKEIELLDHKPKKKKKEHKEDTHSNDNEDIINLEQYKIKKKKHKKIKDSEDLTIIEDKDSKSEKKRKSNEKNEQSIKSPKTSKQTGLSKSDNEMEKVKKDNSKKKDDENNGEDDLADKIQKLYSRIISPSQIAKDSTESSKDETDIPEIIKRDKARCKRSTGSDNNQSKNHKKLNQSLKDKEEDLSSKIDKMCSSISDLSEVKESDNKGSSDDESDLVDNEKDKSKKIIKYKIKKKSPTKQSLTDEKEYNSSSNLMEAINESFDSSLDAKQLSEEDIQTLLNLSIFIPWKIPPSHEIETRVSSHPTREQQQSFKDLTIKMKTGPYTKEEDDKIKENWLQFCKEHDLQPNPMLFFQQKMAKRNILSPEERLKFVRYLGKDLEQRTLFSIYTRFQVLYKNTKKGRFTPEEDNIILTYSEHSDIANRFSFLETVLNRSRQCLKKRYEVLIAKESKITWDLRLMEDLVKNLIKVTNIENIEQLKDFDLEIEHWKQVEKKMGIPATKLRVKWISNLYPQLFIEDCNNLDDIRLRLINKLHNINEADRKNLNWTEVAQQDFPGITGSKLSRMFSDIVAHYVPAALRDDFRACIGYLKEVFKNCHKKSKRLSRLVYKDNRLQKAKRFKQEDKASSV</sequence>
<dbReference type="EMBL" id="VTPC01089685">
    <property type="protein sequence ID" value="KAF2885749.1"/>
    <property type="molecule type" value="Genomic_DNA"/>
</dbReference>
<feature type="region of interest" description="Disordered" evidence="1">
    <location>
        <begin position="124"/>
        <end position="143"/>
    </location>
</feature>
<dbReference type="AlphaFoldDB" id="A0A8K0G4K9"/>
<evidence type="ECO:0000256" key="1">
    <source>
        <dbReference type="SAM" id="MobiDB-lite"/>
    </source>
</evidence>
<feature type="compositionally biased region" description="Basic and acidic residues" evidence="1">
    <location>
        <begin position="378"/>
        <end position="393"/>
    </location>
</feature>
<proteinExistence type="predicted"/>
<feature type="compositionally biased region" description="Basic and acidic residues" evidence="1">
    <location>
        <begin position="421"/>
        <end position="439"/>
    </location>
</feature>
<dbReference type="GO" id="GO:0005730">
    <property type="term" value="C:nucleolus"/>
    <property type="evidence" value="ECO:0007669"/>
    <property type="project" value="TreeGrafter"/>
</dbReference>
<dbReference type="PANTHER" id="PTHR46760:SF1">
    <property type="entry name" value="TRANSCRIPTION TERMINATION FACTOR 1"/>
    <property type="match status" value="1"/>
</dbReference>
<feature type="region of interest" description="Disordered" evidence="1">
    <location>
        <begin position="190"/>
        <end position="274"/>
    </location>
</feature>
<organism evidence="2 3">
    <name type="scientific">Ignelater luminosus</name>
    <name type="common">Cucubano</name>
    <name type="synonym">Pyrophorus luminosus</name>
    <dbReference type="NCBI Taxonomy" id="2038154"/>
    <lineage>
        <taxon>Eukaryota</taxon>
        <taxon>Metazoa</taxon>
        <taxon>Ecdysozoa</taxon>
        <taxon>Arthropoda</taxon>
        <taxon>Hexapoda</taxon>
        <taxon>Insecta</taxon>
        <taxon>Pterygota</taxon>
        <taxon>Neoptera</taxon>
        <taxon>Endopterygota</taxon>
        <taxon>Coleoptera</taxon>
        <taxon>Polyphaga</taxon>
        <taxon>Elateriformia</taxon>
        <taxon>Elateroidea</taxon>
        <taxon>Elateridae</taxon>
        <taxon>Agrypninae</taxon>
        <taxon>Pyrophorini</taxon>
        <taxon>Ignelater</taxon>
    </lineage>
</organism>
<name>A0A8K0G4K9_IGNLU</name>
<feature type="compositionally biased region" description="Basic and acidic residues" evidence="1">
    <location>
        <begin position="331"/>
        <end position="340"/>
    </location>
</feature>
<evidence type="ECO:0000313" key="3">
    <source>
        <dbReference type="Proteomes" id="UP000801492"/>
    </source>
</evidence>
<gene>
    <name evidence="2" type="ORF">ILUMI_20422</name>
</gene>
<feature type="compositionally biased region" description="Polar residues" evidence="1">
    <location>
        <begin position="407"/>
        <end position="420"/>
    </location>
</feature>
<feature type="region of interest" description="Disordered" evidence="1">
    <location>
        <begin position="286"/>
        <end position="553"/>
    </location>
</feature>
<feature type="compositionally biased region" description="Basic and acidic residues" evidence="1">
    <location>
        <begin position="531"/>
        <end position="542"/>
    </location>
</feature>
<feature type="compositionally biased region" description="Basic and acidic residues" evidence="1">
    <location>
        <begin position="466"/>
        <end position="483"/>
    </location>
</feature>
<dbReference type="PANTHER" id="PTHR46760">
    <property type="entry name" value="TRANSCRIPTION TERMINATION FACTOR 1"/>
    <property type="match status" value="1"/>
</dbReference>
<feature type="compositionally biased region" description="Basic residues" evidence="1">
    <location>
        <begin position="287"/>
        <end position="296"/>
    </location>
</feature>
<feature type="compositionally biased region" description="Polar residues" evidence="1">
    <location>
        <begin position="225"/>
        <end position="243"/>
    </location>
</feature>
<keyword evidence="3" id="KW-1185">Reference proteome</keyword>
<dbReference type="GO" id="GO:0006363">
    <property type="term" value="P:termination of RNA polymerase I transcription"/>
    <property type="evidence" value="ECO:0007669"/>
    <property type="project" value="TreeGrafter"/>
</dbReference>
<feature type="compositionally biased region" description="Basic and acidic residues" evidence="1">
    <location>
        <begin position="193"/>
        <end position="202"/>
    </location>
</feature>
<evidence type="ECO:0000313" key="2">
    <source>
        <dbReference type="EMBL" id="KAF2885749.1"/>
    </source>
</evidence>
<feature type="compositionally biased region" description="Basic and acidic residues" evidence="1">
    <location>
        <begin position="509"/>
        <end position="522"/>
    </location>
</feature>
<dbReference type="OrthoDB" id="5812619at2759"/>
<comment type="caution">
    <text evidence="2">The sequence shown here is derived from an EMBL/GenBank/DDBJ whole genome shotgun (WGS) entry which is preliminary data.</text>
</comment>
<dbReference type="Proteomes" id="UP000801492">
    <property type="component" value="Unassembled WGS sequence"/>
</dbReference>